<organism evidence="4">
    <name type="scientific">Verticillium alfalfae (strain VaMs.102 / ATCC MYA-4576 / FGSC 10136)</name>
    <name type="common">Verticillium wilt of alfalfa</name>
    <name type="synonym">Verticillium albo-atrum</name>
    <dbReference type="NCBI Taxonomy" id="526221"/>
    <lineage>
        <taxon>Eukaryota</taxon>
        <taxon>Fungi</taxon>
        <taxon>Dikarya</taxon>
        <taxon>Ascomycota</taxon>
        <taxon>Pezizomycotina</taxon>
        <taxon>Sordariomycetes</taxon>
        <taxon>Hypocreomycetidae</taxon>
        <taxon>Glomerellales</taxon>
        <taxon>Plectosphaerellaceae</taxon>
        <taxon>Verticillium</taxon>
    </lineage>
</organism>
<dbReference type="GO" id="GO:0005524">
    <property type="term" value="F:ATP binding"/>
    <property type="evidence" value="ECO:0007669"/>
    <property type="project" value="InterPro"/>
</dbReference>
<protein>
    <submittedName>
        <fullName evidence="3">Protein kinase domain-containing protein</fullName>
    </submittedName>
</protein>
<evidence type="ECO:0000256" key="1">
    <source>
        <dbReference type="SAM" id="MobiDB-lite"/>
    </source>
</evidence>
<keyword evidence="3" id="KW-0808">Transferase</keyword>
<sequence length="573" mass="64529">MIKASPQELSSDDLWELLHDHKVEGLKDDQSYWPLSTLQRCLTPEVVSRSLIIPEGPNKVLGDGKTQTPLTDGNGVSALMYFGAGSRGAPHSRLGTKHILPWISHGPVSEWLADDDTRGGAFGDLDLKAEFVAVKKLRGGCEDKFRHAQREADQLRVFDGRLHSHLVTLLATYEMDGEYFFLFPYAEHNLECLWDKEVQPKDMQDPTTVRWLSRQICGLVGAMAQIHEPRKIAPGKYGRHGDIKPDNILCYRTHTSYGWHLVISDLGVSALNSEDSRSNVPGEVVPEIPGYRPPECDIRGGSINRLFDVWTMGCLIFEMLAQVVGGMTLRDEFDHKRTTFFMIGGGRTNVFYDLVELEGGSFRQSVKAEVLQCFDVLRAHDRSSQYIRDVVTVIEDQMMVILRRDKTLVRSTSNELVKIFDHLHDKCQRDEKYCISLSNPSLPNATREPVAVLVELNKRSLNQLQRQPVQKRSGREKVSMDASKMKELDFVHPQGGTAGKQLGVPGQANEIPRQAAPQRQGFAREHGRVWGGRQTHLKTSCLRITPSKEKKSGKKSVVEEEPFEGLSRPKLQD</sequence>
<dbReference type="PANTHER" id="PTHR24359:SF37">
    <property type="entry name" value="PROTEIN KINASE DOMAIN-CONTAINING PROTEIN"/>
    <property type="match status" value="1"/>
</dbReference>
<dbReference type="EMBL" id="DS985223">
    <property type="protein sequence ID" value="EEY21507.1"/>
    <property type="molecule type" value="Genomic_DNA"/>
</dbReference>
<dbReference type="InterPro" id="IPR011009">
    <property type="entry name" value="Kinase-like_dom_sf"/>
</dbReference>
<accession>C9SRU2</accession>
<proteinExistence type="predicted"/>
<dbReference type="Proteomes" id="UP000008698">
    <property type="component" value="Unassembled WGS sequence"/>
</dbReference>
<evidence type="ECO:0000259" key="2">
    <source>
        <dbReference type="PROSITE" id="PS50011"/>
    </source>
</evidence>
<dbReference type="Pfam" id="PF00069">
    <property type="entry name" value="Pkinase"/>
    <property type="match status" value="1"/>
</dbReference>
<gene>
    <name evidence="3" type="ORF">VDBG_07617</name>
</gene>
<dbReference type="Gene3D" id="1.10.510.10">
    <property type="entry name" value="Transferase(Phosphotransferase) domain 1"/>
    <property type="match status" value="1"/>
</dbReference>
<dbReference type="PANTHER" id="PTHR24359">
    <property type="entry name" value="SERINE/THREONINE-PROTEIN KINASE SBK1"/>
    <property type="match status" value="1"/>
</dbReference>
<dbReference type="GO" id="GO:0004674">
    <property type="term" value="F:protein serine/threonine kinase activity"/>
    <property type="evidence" value="ECO:0007669"/>
    <property type="project" value="TreeGrafter"/>
</dbReference>
<dbReference type="OrthoDB" id="4062651at2759"/>
<dbReference type="KEGG" id="val:VDBG_07617"/>
<keyword evidence="4" id="KW-1185">Reference proteome</keyword>
<reference evidence="4" key="1">
    <citation type="journal article" date="2011" name="PLoS Pathog.">
        <title>Comparative genomics yields insights into niche adaptation of plant vascular wilt pathogens.</title>
        <authorList>
            <person name="Klosterman S.J."/>
            <person name="Subbarao K.V."/>
            <person name="Kang S."/>
            <person name="Veronese P."/>
            <person name="Gold S.E."/>
            <person name="Thomma B.P.H.J."/>
            <person name="Chen Z."/>
            <person name="Henrissat B."/>
            <person name="Lee Y.-H."/>
            <person name="Park J."/>
            <person name="Garcia-Pedrajas M.D."/>
            <person name="Barbara D.J."/>
            <person name="Anchieta A."/>
            <person name="de Jonge R."/>
            <person name="Santhanam P."/>
            <person name="Maruthachalam K."/>
            <person name="Atallah Z."/>
            <person name="Amyotte S.G."/>
            <person name="Paz Z."/>
            <person name="Inderbitzin P."/>
            <person name="Hayes R.J."/>
            <person name="Heiman D.I."/>
            <person name="Young S."/>
            <person name="Zeng Q."/>
            <person name="Engels R."/>
            <person name="Galagan J."/>
            <person name="Cuomo C.A."/>
            <person name="Dobinson K.F."/>
            <person name="Ma L.-J."/>
        </authorList>
    </citation>
    <scope>NUCLEOTIDE SEQUENCE [LARGE SCALE GENOMIC DNA]</scope>
    <source>
        <strain evidence="4">VaMs.102 / ATCC MYA-4576 / FGSC 10136</strain>
    </source>
</reference>
<evidence type="ECO:0000313" key="3">
    <source>
        <dbReference type="EMBL" id="EEY21507.1"/>
    </source>
</evidence>
<dbReference type="PROSITE" id="PS50011">
    <property type="entry name" value="PROTEIN_KINASE_DOM"/>
    <property type="match status" value="1"/>
</dbReference>
<feature type="domain" description="Protein kinase" evidence="2">
    <location>
        <begin position="76"/>
        <end position="423"/>
    </location>
</feature>
<name>C9SRU2_VERA1</name>
<dbReference type="InterPro" id="IPR000719">
    <property type="entry name" value="Prot_kinase_dom"/>
</dbReference>
<dbReference type="SUPFAM" id="SSF56112">
    <property type="entry name" value="Protein kinase-like (PK-like)"/>
    <property type="match status" value="1"/>
</dbReference>
<keyword evidence="3" id="KW-0418">Kinase</keyword>
<dbReference type="AlphaFoldDB" id="C9SRU2"/>
<dbReference type="CDD" id="cd00180">
    <property type="entry name" value="PKc"/>
    <property type="match status" value="1"/>
</dbReference>
<dbReference type="STRING" id="526221.C9SRU2"/>
<dbReference type="eggNOG" id="KOG0593">
    <property type="taxonomic scope" value="Eukaryota"/>
</dbReference>
<dbReference type="GeneID" id="9537635"/>
<dbReference type="RefSeq" id="XP_003002158.1">
    <property type="nucleotide sequence ID" value="XM_003002112.1"/>
</dbReference>
<dbReference type="HOGENOM" id="CLU_475826_0_0_1"/>
<dbReference type="SMART" id="SM00220">
    <property type="entry name" value="S_TKc"/>
    <property type="match status" value="1"/>
</dbReference>
<evidence type="ECO:0000313" key="4">
    <source>
        <dbReference type="Proteomes" id="UP000008698"/>
    </source>
</evidence>
<feature type="region of interest" description="Disordered" evidence="1">
    <location>
        <begin position="544"/>
        <end position="573"/>
    </location>
</feature>